<name>A0A9P1FSZ3_9DINO</name>
<proteinExistence type="predicted"/>
<dbReference type="EMBL" id="CAMXCT020001126">
    <property type="protein sequence ID" value="CAL1140411.1"/>
    <property type="molecule type" value="Genomic_DNA"/>
</dbReference>
<comment type="caution">
    <text evidence="1">The sequence shown here is derived from an EMBL/GenBank/DDBJ whole genome shotgun (WGS) entry which is preliminary data.</text>
</comment>
<evidence type="ECO:0000313" key="3">
    <source>
        <dbReference type="Proteomes" id="UP001152797"/>
    </source>
</evidence>
<dbReference type="PANTHER" id="PTHR31630:SF10">
    <property type="entry name" value="PHYTANOYL-COA DIOXYGENASE"/>
    <property type="match status" value="1"/>
</dbReference>
<protein>
    <submittedName>
        <fullName evidence="2">Sodium channel protein type 8 subunit alpha</fullName>
    </submittedName>
</protein>
<keyword evidence="2" id="KW-0813">Transport</keyword>
<reference evidence="2 3" key="2">
    <citation type="submission" date="2024-05" db="EMBL/GenBank/DDBJ databases">
        <authorList>
            <person name="Chen Y."/>
            <person name="Shah S."/>
            <person name="Dougan E. K."/>
            <person name="Thang M."/>
            <person name="Chan C."/>
        </authorList>
    </citation>
    <scope>NUCLEOTIDE SEQUENCE [LARGE SCALE GENOMIC DNA]</scope>
</reference>
<evidence type="ECO:0000313" key="2">
    <source>
        <dbReference type="EMBL" id="CAL4774348.1"/>
    </source>
</evidence>
<dbReference type="InterPro" id="IPR008775">
    <property type="entry name" value="Phytyl_CoA_dOase-like"/>
</dbReference>
<sequence>MPLPCFSGLQCLVSKLTLFGTDRRDRAGADVTGKMERRAQWNEAQKLAQRILREWMQKHPGEPVPEEVFRHCQQEIESSISIDTTQSLQSFVRYAHVDLLRVEGPPQKIRSEEEWQSLFPRYPTLENGFMHCFDSSDSEGMRAALQKYGFCVVKVLTKDECEQSVQAMFEEINHLRIQKGLEGPLINVEDHSTWEDKNWPSNCKFLVDYVALHPQAFANRCSKKIYEAFCGIFQESRLHVSVDKWGVARGAKGKARWRIGLRPHWDLNPWQCLRDFESGNPGIPGHPGYQGMVALRDQDLETGCHLTLPGCTHFLKQWSLERKLEKVSKTMKSFRASQEDPLLRYMQPVPLRQGEMVIWSCAQLHGSSHNHSNKMRLSQYIRMFPAKEAGWSINYDERDTFSCTRVLPRVIRKGELPQEALEGLDERGRCLLGLEQWPKTEQFLPKPLG</sequence>
<dbReference type="AlphaFoldDB" id="A0A9P1FSZ3"/>
<gene>
    <name evidence="1" type="ORF">C1SCF055_LOCUS14341</name>
</gene>
<dbReference type="OrthoDB" id="2328924at2759"/>
<keyword evidence="2" id="KW-0407">Ion channel</keyword>
<dbReference type="Pfam" id="PF05721">
    <property type="entry name" value="PhyH"/>
    <property type="match status" value="1"/>
</dbReference>
<keyword evidence="3" id="KW-1185">Reference proteome</keyword>
<dbReference type="Gene3D" id="2.60.120.620">
    <property type="entry name" value="q2cbj1_9rhob like domain"/>
    <property type="match status" value="1"/>
</dbReference>
<reference evidence="1" key="1">
    <citation type="submission" date="2022-10" db="EMBL/GenBank/DDBJ databases">
        <authorList>
            <person name="Chen Y."/>
            <person name="Dougan E. K."/>
            <person name="Chan C."/>
            <person name="Rhodes N."/>
            <person name="Thang M."/>
        </authorList>
    </citation>
    <scope>NUCLEOTIDE SEQUENCE</scope>
</reference>
<keyword evidence="2" id="KW-0406">Ion transport</keyword>
<dbReference type="PANTHER" id="PTHR31630">
    <property type="entry name" value="PHYTANOYL-COA DIOXYGENASE-RELATED-RELATED"/>
    <property type="match status" value="1"/>
</dbReference>
<organism evidence="1">
    <name type="scientific">Cladocopium goreaui</name>
    <dbReference type="NCBI Taxonomy" id="2562237"/>
    <lineage>
        <taxon>Eukaryota</taxon>
        <taxon>Sar</taxon>
        <taxon>Alveolata</taxon>
        <taxon>Dinophyceae</taxon>
        <taxon>Suessiales</taxon>
        <taxon>Symbiodiniaceae</taxon>
        <taxon>Cladocopium</taxon>
    </lineage>
</organism>
<dbReference type="SUPFAM" id="SSF51197">
    <property type="entry name" value="Clavaminate synthase-like"/>
    <property type="match status" value="1"/>
</dbReference>
<dbReference type="GO" id="GO:0034220">
    <property type="term" value="P:monoatomic ion transmembrane transport"/>
    <property type="evidence" value="ECO:0007669"/>
    <property type="project" value="UniProtKB-KW"/>
</dbReference>
<dbReference type="EMBL" id="CAMXCT030001126">
    <property type="protein sequence ID" value="CAL4774348.1"/>
    <property type="molecule type" value="Genomic_DNA"/>
</dbReference>
<dbReference type="EMBL" id="CAMXCT010001126">
    <property type="protein sequence ID" value="CAI3987036.1"/>
    <property type="molecule type" value="Genomic_DNA"/>
</dbReference>
<evidence type="ECO:0000313" key="1">
    <source>
        <dbReference type="EMBL" id="CAI3987036.1"/>
    </source>
</evidence>
<dbReference type="Proteomes" id="UP001152797">
    <property type="component" value="Unassembled WGS sequence"/>
</dbReference>
<accession>A0A9P1FSZ3</accession>